<dbReference type="SUPFAM" id="SSF46689">
    <property type="entry name" value="Homeodomain-like"/>
    <property type="match status" value="1"/>
</dbReference>
<dbReference type="SMART" id="SM00717">
    <property type="entry name" value="SANT"/>
    <property type="match status" value="2"/>
</dbReference>
<dbReference type="GO" id="GO:0000978">
    <property type="term" value="F:RNA polymerase II cis-regulatory region sequence-specific DNA binding"/>
    <property type="evidence" value="ECO:0007669"/>
    <property type="project" value="TreeGrafter"/>
</dbReference>
<dbReference type="InterPro" id="IPR017930">
    <property type="entry name" value="Myb_dom"/>
</dbReference>
<dbReference type="AlphaFoldDB" id="A0A1R2BGJ6"/>
<dbReference type="InterPro" id="IPR009057">
    <property type="entry name" value="Homeodomain-like_sf"/>
</dbReference>
<dbReference type="InterPro" id="IPR050560">
    <property type="entry name" value="MYB_TF"/>
</dbReference>
<comment type="caution">
    <text evidence="3">The sequence shown here is derived from an EMBL/GenBank/DDBJ whole genome shotgun (WGS) entry which is preliminary data.</text>
</comment>
<gene>
    <name evidence="3" type="ORF">SteCoe_24871</name>
</gene>
<feature type="domain" description="HTH myb-type" evidence="2">
    <location>
        <begin position="66"/>
        <end position="113"/>
    </location>
</feature>
<keyword evidence="4" id="KW-1185">Reference proteome</keyword>
<proteinExistence type="predicted"/>
<evidence type="ECO:0000313" key="4">
    <source>
        <dbReference type="Proteomes" id="UP000187209"/>
    </source>
</evidence>
<dbReference type="Gene3D" id="1.10.10.60">
    <property type="entry name" value="Homeodomain-like"/>
    <property type="match status" value="2"/>
</dbReference>
<reference evidence="3 4" key="1">
    <citation type="submission" date="2016-11" db="EMBL/GenBank/DDBJ databases">
        <title>The macronuclear genome of Stentor coeruleus: a giant cell with tiny introns.</title>
        <authorList>
            <person name="Slabodnick M."/>
            <person name="Ruby J.G."/>
            <person name="Reiff S.B."/>
            <person name="Swart E.C."/>
            <person name="Gosai S."/>
            <person name="Prabakaran S."/>
            <person name="Witkowska E."/>
            <person name="Larue G.E."/>
            <person name="Fisher S."/>
            <person name="Freeman R.M."/>
            <person name="Gunawardena J."/>
            <person name="Chu W."/>
            <person name="Stover N.A."/>
            <person name="Gregory B.D."/>
            <person name="Nowacki M."/>
            <person name="Derisi J."/>
            <person name="Roy S.W."/>
            <person name="Marshall W.F."/>
            <person name="Sood P."/>
        </authorList>
    </citation>
    <scope>NUCLEOTIDE SEQUENCE [LARGE SCALE GENOMIC DNA]</scope>
    <source>
        <strain evidence="3">WM001</strain>
    </source>
</reference>
<evidence type="ECO:0000259" key="1">
    <source>
        <dbReference type="PROSITE" id="PS50090"/>
    </source>
</evidence>
<name>A0A1R2BGJ6_9CILI</name>
<protein>
    <submittedName>
        <fullName evidence="3">Uncharacterized protein</fullName>
    </submittedName>
</protein>
<evidence type="ECO:0000259" key="2">
    <source>
        <dbReference type="PROSITE" id="PS51294"/>
    </source>
</evidence>
<dbReference type="PANTHER" id="PTHR45614">
    <property type="entry name" value="MYB PROTEIN-RELATED"/>
    <property type="match status" value="1"/>
</dbReference>
<accession>A0A1R2BGJ6</accession>
<dbReference type="GO" id="GO:0000981">
    <property type="term" value="F:DNA-binding transcription factor activity, RNA polymerase II-specific"/>
    <property type="evidence" value="ECO:0007669"/>
    <property type="project" value="TreeGrafter"/>
</dbReference>
<evidence type="ECO:0000313" key="3">
    <source>
        <dbReference type="EMBL" id="OMJ75892.1"/>
    </source>
</evidence>
<dbReference type="InterPro" id="IPR001005">
    <property type="entry name" value="SANT/Myb"/>
</dbReference>
<dbReference type="PROSITE" id="PS51294">
    <property type="entry name" value="HTH_MYB"/>
    <property type="match status" value="2"/>
</dbReference>
<dbReference type="PROSITE" id="PS50090">
    <property type="entry name" value="MYB_LIKE"/>
    <property type="match status" value="1"/>
</dbReference>
<sequence>MVFDRRKPKLWRPEEDKVLMELVKVLGKKKWLKVAKGIEEKLKIKRTSTQCRYRWNTILSQSNNHPFSNKEIDIILRGHLKFGNKWSKIAKLLKGRSENQVKNFMHATIRRNMRKFNKGKNDSEKIKLVSLDILSDPEIREILTAKKEVKRSTLMSLSLSKEAKKIIQSYNNLEDNSHNIIQFNITEFEDWNIKDFEDITTPIQYQESHNIINTDLENEIVIEEYEDSIENNN</sequence>
<dbReference type="EMBL" id="MPUH01000663">
    <property type="protein sequence ID" value="OMJ75892.1"/>
    <property type="molecule type" value="Genomic_DNA"/>
</dbReference>
<organism evidence="3 4">
    <name type="scientific">Stentor coeruleus</name>
    <dbReference type="NCBI Taxonomy" id="5963"/>
    <lineage>
        <taxon>Eukaryota</taxon>
        <taxon>Sar</taxon>
        <taxon>Alveolata</taxon>
        <taxon>Ciliophora</taxon>
        <taxon>Postciliodesmatophora</taxon>
        <taxon>Heterotrichea</taxon>
        <taxon>Heterotrichida</taxon>
        <taxon>Stentoridae</taxon>
        <taxon>Stentor</taxon>
    </lineage>
</organism>
<feature type="domain" description="Myb-like" evidence="1">
    <location>
        <begin position="11"/>
        <end position="59"/>
    </location>
</feature>
<dbReference type="OrthoDB" id="2143914at2759"/>
<dbReference type="GO" id="GO:0005634">
    <property type="term" value="C:nucleus"/>
    <property type="evidence" value="ECO:0007669"/>
    <property type="project" value="TreeGrafter"/>
</dbReference>
<dbReference type="CDD" id="cd00167">
    <property type="entry name" value="SANT"/>
    <property type="match status" value="2"/>
</dbReference>
<dbReference type="Pfam" id="PF13921">
    <property type="entry name" value="Myb_DNA-bind_6"/>
    <property type="match status" value="1"/>
</dbReference>
<dbReference type="Proteomes" id="UP000187209">
    <property type="component" value="Unassembled WGS sequence"/>
</dbReference>
<feature type="domain" description="HTH myb-type" evidence="2">
    <location>
        <begin position="11"/>
        <end position="63"/>
    </location>
</feature>